<dbReference type="MEROPS" id="S09.004"/>
<dbReference type="GO" id="GO:0005737">
    <property type="term" value="C:cytoplasm"/>
    <property type="evidence" value="ECO:0007669"/>
    <property type="project" value="UniProtKB-SubCell"/>
</dbReference>
<comment type="similarity">
    <text evidence="3">Belongs to the peptidase S9C family.</text>
</comment>
<dbReference type="eggNOG" id="KOG2100">
    <property type="taxonomic scope" value="Eukaryota"/>
</dbReference>
<name>F1A1T8_DICPU</name>
<dbReference type="AlphaFoldDB" id="F1A1T8"/>
<evidence type="ECO:0000256" key="2">
    <source>
        <dbReference type="ARBA" id="ARBA00004496"/>
    </source>
</evidence>
<evidence type="ECO:0000256" key="5">
    <source>
        <dbReference type="ARBA" id="ARBA00012917"/>
    </source>
</evidence>
<dbReference type="GO" id="GO:0006508">
    <property type="term" value="P:proteolysis"/>
    <property type="evidence" value="ECO:0007669"/>
    <property type="project" value="InterPro"/>
</dbReference>
<dbReference type="GeneID" id="10504948"/>
<dbReference type="SUPFAM" id="SSF53474">
    <property type="entry name" value="alpha/beta-Hydrolases"/>
    <property type="match status" value="1"/>
</dbReference>
<protein>
    <recommendedName>
        <fullName evidence="5">acylaminoacyl-peptidase</fullName>
        <ecNumber evidence="5">3.4.19.1</ecNumber>
    </recommendedName>
</protein>
<dbReference type="InterPro" id="IPR045550">
    <property type="entry name" value="AARE_N"/>
</dbReference>
<comment type="subcellular location">
    <subcellularLocation>
        <location evidence="2">Cytoplasm</location>
    </subcellularLocation>
</comment>
<evidence type="ECO:0000256" key="4">
    <source>
        <dbReference type="ARBA" id="ARBA00011881"/>
    </source>
</evidence>
<dbReference type="KEGG" id="dpp:DICPUDRAFT_51071"/>
<dbReference type="InParanoid" id="F1A1T8"/>
<dbReference type="PANTHER" id="PTHR42776">
    <property type="entry name" value="SERINE PEPTIDASE S9 FAMILY MEMBER"/>
    <property type="match status" value="1"/>
</dbReference>
<evidence type="ECO:0000256" key="1">
    <source>
        <dbReference type="ARBA" id="ARBA00000721"/>
    </source>
</evidence>
<dbReference type="FunFam" id="3.40.50.1820:FF:000344">
    <property type="entry name" value="Acylamino-acid-releasing enzyme"/>
    <property type="match status" value="1"/>
</dbReference>
<organism evidence="10 11">
    <name type="scientific">Dictyostelium purpureum</name>
    <name type="common">Slime mold</name>
    <dbReference type="NCBI Taxonomy" id="5786"/>
    <lineage>
        <taxon>Eukaryota</taxon>
        <taxon>Amoebozoa</taxon>
        <taxon>Evosea</taxon>
        <taxon>Eumycetozoa</taxon>
        <taxon>Dictyostelia</taxon>
        <taxon>Dictyosteliales</taxon>
        <taxon>Dictyosteliaceae</taxon>
        <taxon>Dictyostelium</taxon>
    </lineage>
</organism>
<evidence type="ECO:0000259" key="9">
    <source>
        <dbReference type="Pfam" id="PF19283"/>
    </source>
</evidence>
<dbReference type="Pfam" id="PF19283">
    <property type="entry name" value="APEH_N"/>
    <property type="match status" value="1"/>
</dbReference>
<comment type="catalytic activity">
    <reaction evidence="1">
        <text>Cleavage of an N-acetyl or N-formyl amino acid from the N-terminus of a polypeptide.</text>
        <dbReference type="EC" id="3.4.19.1"/>
    </reaction>
</comment>
<dbReference type="EMBL" id="GL871386">
    <property type="protein sequence ID" value="EGC29841.1"/>
    <property type="molecule type" value="Genomic_DNA"/>
</dbReference>
<dbReference type="Gene3D" id="3.40.50.1820">
    <property type="entry name" value="alpha/beta hydrolase"/>
    <property type="match status" value="1"/>
</dbReference>
<evidence type="ECO:0000256" key="6">
    <source>
        <dbReference type="ARBA" id="ARBA00022490"/>
    </source>
</evidence>
<sequence>MYSIITRNIRNITPISKNRLKSSLFINSTRVTIQIRAYSNQTSNITLSASINNNNLSEEEIKYRDETIKVYKDLLSIPTVSNVFFTTPDENGKELTTASIILSQIDIVNKKSKSYMSQKTVLNDSNKVVSSAIQQELVTPMVSISPSKKKLLTIKDNSSGDTFDYSFDLSDNTHLVTSITSRDVHKKILNDEWFGQFSWSPCENYVAFIADSKLNITGYFDKEPKDKEIGKQFVYRDDWGETYQPVANPSIFILDIAKEQVFPVEPFPIDKVSAGQVIWTPCGKGLVYVGWEFGDRKLGIRACFNRMSSLFFLNFSEFMANKEELKEQQKKDPKAKLTKPLTIVDLIPNGNNGCYRSPRFTPDGKHLVFLGFDERVYPHNTCSKIFKFTWNCDSINKPDQLAGPVQTLLDYKNYSDDFPGIFGHGFQQNAFINENTLLFASPFRSTQKIISFNIDTKELNVLELDSNKKENPKLYNLFDIDYKNKRLLITESANNEPTSVSIASLKDKTKGATQDNIDIVKIYSPKPSESSKKILASFDTTIHKVPVSTPSPAPYEAVKEFELLYIKNKEKESRGLLAFIHGGPHGNMDAEYLTTITYLVSLGYNIILPNYRGSTAYGKDFNDVLPGHIGDMDYEDCVQSIVYTIEKIDTSIDKNKIGVIGGSHGGFLSAHLSRHPLVKTAIMRNPVIDIPSMSTLSDIPDWCFFEAGINLSDPTAQYHTLPSLEELEKMRKCSPSYHISKVKIPSLLCLGEKDLRVPPSQGLLYYRMLKEAKVETKCLWYPGTGHSLDSIDARLDQWINISLWLKKYLNN</sequence>
<gene>
    <name evidence="10" type="ORF">DICPUDRAFT_51071</name>
</gene>
<dbReference type="EC" id="3.4.19.1" evidence="5"/>
<comment type="subunit">
    <text evidence="4">Homotetramer.</text>
</comment>
<evidence type="ECO:0000313" key="10">
    <source>
        <dbReference type="EMBL" id="EGC29841.1"/>
    </source>
</evidence>
<evidence type="ECO:0000259" key="8">
    <source>
        <dbReference type="Pfam" id="PF00326"/>
    </source>
</evidence>
<dbReference type="Proteomes" id="UP000001064">
    <property type="component" value="Unassembled WGS sequence"/>
</dbReference>
<evidence type="ECO:0000256" key="7">
    <source>
        <dbReference type="ARBA" id="ARBA00022801"/>
    </source>
</evidence>
<dbReference type="OrthoDB" id="416344at2759"/>
<dbReference type="STRING" id="5786.F1A1T8"/>
<dbReference type="GO" id="GO:0004252">
    <property type="term" value="F:serine-type endopeptidase activity"/>
    <property type="evidence" value="ECO:0000318"/>
    <property type="project" value="GO_Central"/>
</dbReference>
<dbReference type="VEuPathDB" id="AmoebaDB:DICPUDRAFT_51071"/>
<evidence type="ECO:0000256" key="3">
    <source>
        <dbReference type="ARBA" id="ARBA00010040"/>
    </source>
</evidence>
<dbReference type="PANTHER" id="PTHR42776:SF5">
    <property type="entry name" value="ACYLAMINOACYL-PEPTIDASE"/>
    <property type="match status" value="1"/>
</dbReference>
<keyword evidence="6" id="KW-0963">Cytoplasm</keyword>
<reference evidence="11" key="1">
    <citation type="journal article" date="2011" name="Genome Biol.">
        <title>Comparative genomics of the social amoebae Dictyostelium discoideum and Dictyostelium purpureum.</title>
        <authorList>
            <consortium name="US DOE Joint Genome Institute (JGI-PGF)"/>
            <person name="Sucgang R."/>
            <person name="Kuo A."/>
            <person name="Tian X."/>
            <person name="Salerno W."/>
            <person name="Parikh A."/>
            <person name="Feasley C.L."/>
            <person name="Dalin E."/>
            <person name="Tu H."/>
            <person name="Huang E."/>
            <person name="Barry K."/>
            <person name="Lindquist E."/>
            <person name="Shapiro H."/>
            <person name="Bruce D."/>
            <person name="Schmutz J."/>
            <person name="Salamov A."/>
            <person name="Fey P."/>
            <person name="Gaudet P."/>
            <person name="Anjard C."/>
            <person name="Babu M.M."/>
            <person name="Basu S."/>
            <person name="Bushmanova Y."/>
            <person name="van der Wel H."/>
            <person name="Katoh-Kurasawa M."/>
            <person name="Dinh C."/>
            <person name="Coutinho P.M."/>
            <person name="Saito T."/>
            <person name="Elias M."/>
            <person name="Schaap P."/>
            <person name="Kay R.R."/>
            <person name="Henrissat B."/>
            <person name="Eichinger L."/>
            <person name="Rivero F."/>
            <person name="Putnam N.H."/>
            <person name="West C.M."/>
            <person name="Loomis W.F."/>
            <person name="Chisholm R.L."/>
            <person name="Shaulsky G."/>
            <person name="Strassmann J.E."/>
            <person name="Queller D.C."/>
            <person name="Kuspa A."/>
            <person name="Grigoriev I.V."/>
        </authorList>
    </citation>
    <scope>NUCLEOTIDE SEQUENCE [LARGE SCALE GENOMIC DNA]</scope>
    <source>
        <strain evidence="11">QSDP1</strain>
    </source>
</reference>
<accession>F1A1T8</accession>
<dbReference type="SUPFAM" id="SSF82171">
    <property type="entry name" value="DPP6 N-terminal domain-like"/>
    <property type="match status" value="1"/>
</dbReference>
<dbReference type="GO" id="GO:0008242">
    <property type="term" value="F:omega peptidase activity"/>
    <property type="evidence" value="ECO:0007669"/>
    <property type="project" value="UniProtKB-EC"/>
</dbReference>
<dbReference type="FunCoup" id="F1A1T8">
    <property type="interactions" value="23"/>
</dbReference>
<feature type="domain" description="Acylamino-acid-releasing enzyme N-terminal" evidence="9">
    <location>
        <begin position="65"/>
        <end position="526"/>
    </location>
</feature>
<feature type="domain" description="Peptidase S9 prolyl oligopeptidase catalytic" evidence="8">
    <location>
        <begin position="595"/>
        <end position="810"/>
    </location>
</feature>
<dbReference type="OMA" id="QEIATPF"/>
<dbReference type="Pfam" id="PF00326">
    <property type="entry name" value="Peptidase_S9"/>
    <property type="match status" value="1"/>
</dbReference>
<dbReference type="InterPro" id="IPR029058">
    <property type="entry name" value="AB_hydrolase_fold"/>
</dbReference>
<proteinExistence type="inferred from homology"/>
<evidence type="ECO:0000313" key="11">
    <source>
        <dbReference type="Proteomes" id="UP000001064"/>
    </source>
</evidence>
<keyword evidence="11" id="KW-1185">Reference proteome</keyword>
<dbReference type="InterPro" id="IPR001375">
    <property type="entry name" value="Peptidase_S9_cat"/>
</dbReference>
<dbReference type="RefSeq" id="XP_003293639.1">
    <property type="nucleotide sequence ID" value="XM_003293591.1"/>
</dbReference>
<keyword evidence="7" id="KW-0378">Hydrolase</keyword>